<evidence type="ECO:0000256" key="1">
    <source>
        <dbReference type="ARBA" id="ARBA00004651"/>
    </source>
</evidence>
<name>A0ABU2LW20_9ACTN</name>
<keyword evidence="9" id="KW-1185">Reference proteome</keyword>
<dbReference type="RefSeq" id="WP_311602065.1">
    <property type="nucleotide sequence ID" value="NZ_JAVREM010000047.1"/>
</dbReference>
<feature type="transmembrane region" description="Helical" evidence="7">
    <location>
        <begin position="126"/>
        <end position="144"/>
    </location>
</feature>
<feature type="transmembrane region" description="Helical" evidence="7">
    <location>
        <begin position="12"/>
        <end position="37"/>
    </location>
</feature>
<comment type="subcellular location">
    <subcellularLocation>
        <location evidence="1">Cell membrane</location>
        <topology evidence="1">Multi-pass membrane protein</topology>
    </subcellularLocation>
</comment>
<sequence length="145" mass="14877">MGEILESAGETLLYGLVGFAVMAVAFVALDLLTPGHLAKQVWKERNKGASILLAGQMLGVGIVLRAAIGASESEDGLDDGLLSTALYGLAGVVLMTLVFFVVAALTPGRRGASVMEDRDGHAHPAAWVHGAMYLGTALMVGAAVS</sequence>
<evidence type="ECO:0000256" key="5">
    <source>
        <dbReference type="ARBA" id="ARBA00022989"/>
    </source>
</evidence>
<keyword evidence="4 7" id="KW-0812">Transmembrane</keyword>
<evidence type="ECO:0000256" key="7">
    <source>
        <dbReference type="SAM" id="Phobius"/>
    </source>
</evidence>
<keyword evidence="3" id="KW-1003">Cell membrane</keyword>
<accession>A0ABU2LW20</accession>
<protein>
    <submittedName>
        <fullName evidence="8">DUF350 domain-containing protein</fullName>
    </submittedName>
</protein>
<gene>
    <name evidence="8" type="ORF">RNC47_25995</name>
</gene>
<feature type="transmembrane region" description="Helical" evidence="7">
    <location>
        <begin position="80"/>
        <end position="105"/>
    </location>
</feature>
<evidence type="ECO:0000256" key="3">
    <source>
        <dbReference type="ARBA" id="ARBA00022475"/>
    </source>
</evidence>
<proteinExistence type="inferred from homology"/>
<organism evidence="8 9">
    <name type="scientific">Streptomyces millisiae</name>
    <dbReference type="NCBI Taxonomy" id="3075542"/>
    <lineage>
        <taxon>Bacteria</taxon>
        <taxon>Bacillati</taxon>
        <taxon>Actinomycetota</taxon>
        <taxon>Actinomycetes</taxon>
        <taxon>Kitasatosporales</taxon>
        <taxon>Streptomycetaceae</taxon>
        <taxon>Streptomyces</taxon>
    </lineage>
</organism>
<dbReference type="Pfam" id="PF03994">
    <property type="entry name" value="DUF350"/>
    <property type="match status" value="1"/>
</dbReference>
<keyword evidence="6 7" id="KW-0472">Membrane</keyword>
<evidence type="ECO:0000256" key="4">
    <source>
        <dbReference type="ARBA" id="ARBA00022692"/>
    </source>
</evidence>
<dbReference type="InterPro" id="IPR007140">
    <property type="entry name" value="DUF350"/>
</dbReference>
<keyword evidence="5 7" id="KW-1133">Transmembrane helix</keyword>
<evidence type="ECO:0000313" key="8">
    <source>
        <dbReference type="EMBL" id="MDT0321790.1"/>
    </source>
</evidence>
<dbReference type="Proteomes" id="UP001183420">
    <property type="component" value="Unassembled WGS sequence"/>
</dbReference>
<dbReference type="EMBL" id="JAVREM010000047">
    <property type="protein sequence ID" value="MDT0321790.1"/>
    <property type="molecule type" value="Genomic_DNA"/>
</dbReference>
<reference evidence="9" key="1">
    <citation type="submission" date="2023-07" db="EMBL/GenBank/DDBJ databases">
        <title>30 novel species of actinomycetes from the DSMZ collection.</title>
        <authorList>
            <person name="Nouioui I."/>
        </authorList>
    </citation>
    <scope>NUCLEOTIDE SEQUENCE [LARGE SCALE GENOMIC DNA]</scope>
    <source>
        <strain evidence="9">DSM 44918</strain>
    </source>
</reference>
<feature type="transmembrane region" description="Helical" evidence="7">
    <location>
        <begin position="49"/>
        <end position="68"/>
    </location>
</feature>
<evidence type="ECO:0000256" key="6">
    <source>
        <dbReference type="ARBA" id="ARBA00023136"/>
    </source>
</evidence>
<comment type="caution">
    <text evidence="8">The sequence shown here is derived from an EMBL/GenBank/DDBJ whole genome shotgun (WGS) entry which is preliminary data.</text>
</comment>
<comment type="similarity">
    <text evidence="2">Belongs to the UPF0719 family.</text>
</comment>
<evidence type="ECO:0000313" key="9">
    <source>
        <dbReference type="Proteomes" id="UP001183420"/>
    </source>
</evidence>
<evidence type="ECO:0000256" key="2">
    <source>
        <dbReference type="ARBA" id="ARBA00005779"/>
    </source>
</evidence>